<proteinExistence type="predicted"/>
<keyword evidence="3" id="KW-1185">Reference proteome</keyword>
<dbReference type="Proteomes" id="UP000652761">
    <property type="component" value="Unassembled WGS sequence"/>
</dbReference>
<evidence type="ECO:0000256" key="1">
    <source>
        <dbReference type="SAM" id="MobiDB-lite"/>
    </source>
</evidence>
<gene>
    <name evidence="2" type="ORF">Taro_054116</name>
</gene>
<feature type="region of interest" description="Disordered" evidence="1">
    <location>
        <begin position="24"/>
        <end position="77"/>
    </location>
</feature>
<dbReference type="EMBL" id="NMUH01010580">
    <property type="protein sequence ID" value="MQM21086.1"/>
    <property type="molecule type" value="Genomic_DNA"/>
</dbReference>
<dbReference type="AlphaFoldDB" id="A0A843XP31"/>
<protein>
    <submittedName>
        <fullName evidence="2">Uncharacterized protein</fullName>
    </submittedName>
</protein>
<name>A0A843XP31_COLES</name>
<sequence>MCDELGNLKKIICAKMQQQTDLMDQHFPGSGRAGWEVELGRDSKERGKERVRDHSSRESSKSRDRDGHSHEWERRRS</sequence>
<evidence type="ECO:0000313" key="3">
    <source>
        <dbReference type="Proteomes" id="UP000652761"/>
    </source>
</evidence>
<feature type="compositionally biased region" description="Basic and acidic residues" evidence="1">
    <location>
        <begin position="38"/>
        <end position="77"/>
    </location>
</feature>
<comment type="caution">
    <text evidence="2">The sequence shown here is derived from an EMBL/GenBank/DDBJ whole genome shotgun (WGS) entry which is preliminary data.</text>
</comment>
<organism evidence="2 3">
    <name type="scientific">Colocasia esculenta</name>
    <name type="common">Wild taro</name>
    <name type="synonym">Arum esculentum</name>
    <dbReference type="NCBI Taxonomy" id="4460"/>
    <lineage>
        <taxon>Eukaryota</taxon>
        <taxon>Viridiplantae</taxon>
        <taxon>Streptophyta</taxon>
        <taxon>Embryophyta</taxon>
        <taxon>Tracheophyta</taxon>
        <taxon>Spermatophyta</taxon>
        <taxon>Magnoliopsida</taxon>
        <taxon>Liliopsida</taxon>
        <taxon>Araceae</taxon>
        <taxon>Aroideae</taxon>
        <taxon>Colocasieae</taxon>
        <taxon>Colocasia</taxon>
    </lineage>
</organism>
<accession>A0A843XP31</accession>
<evidence type="ECO:0000313" key="2">
    <source>
        <dbReference type="EMBL" id="MQM21086.1"/>
    </source>
</evidence>
<reference evidence="2" key="1">
    <citation type="submission" date="2017-07" db="EMBL/GenBank/DDBJ databases">
        <title>Taro Niue Genome Assembly and Annotation.</title>
        <authorList>
            <person name="Atibalentja N."/>
            <person name="Keating K."/>
            <person name="Fields C.J."/>
        </authorList>
    </citation>
    <scope>NUCLEOTIDE SEQUENCE</scope>
    <source>
        <strain evidence="2">Niue_2</strain>
        <tissue evidence="2">Leaf</tissue>
    </source>
</reference>